<dbReference type="OrthoDB" id="311665at2759"/>
<dbReference type="AlphaFoldDB" id="A0A8S1WW02"/>
<keyword evidence="3" id="KW-1185">Reference proteome</keyword>
<gene>
    <name evidence="2" type="ORF">PPENT_87.1.T1010172</name>
</gene>
<accession>A0A8S1WW02</accession>
<proteinExistence type="predicted"/>
<keyword evidence="1" id="KW-1133">Transmembrane helix</keyword>
<dbReference type="EMBL" id="CAJJDO010000101">
    <property type="protein sequence ID" value="CAD8192465.1"/>
    <property type="molecule type" value="Genomic_DNA"/>
</dbReference>
<keyword evidence="1" id="KW-0472">Membrane</keyword>
<sequence length="219" mass="26714">MKRKQYCQFMDQLDPAKLLQPKKLKSLFGNYMIVIKKLGIMYQYLFIFHYPLKKPQESLKQADYGFDALQLKECKEMLQKKEFRFILIMDSYDEMKLENIQKNLYINNKLKQNWSDPLVIFTTRSDIFTSSNYGDWFALEEKQKFKEIQLLQFEQIQKQEYLKEFTIQSIYMLIFDINEWQVSTQNQKALDFKRFEQSWEKIQLSFLKLMKQSGNLRLF</sequence>
<feature type="transmembrane region" description="Helical" evidence="1">
    <location>
        <begin position="27"/>
        <end position="50"/>
    </location>
</feature>
<protein>
    <submittedName>
        <fullName evidence="2">Uncharacterized protein</fullName>
    </submittedName>
</protein>
<dbReference type="Proteomes" id="UP000689195">
    <property type="component" value="Unassembled WGS sequence"/>
</dbReference>
<evidence type="ECO:0000256" key="1">
    <source>
        <dbReference type="SAM" id="Phobius"/>
    </source>
</evidence>
<comment type="caution">
    <text evidence="2">The sequence shown here is derived from an EMBL/GenBank/DDBJ whole genome shotgun (WGS) entry which is preliminary data.</text>
</comment>
<reference evidence="2" key="1">
    <citation type="submission" date="2021-01" db="EMBL/GenBank/DDBJ databases">
        <authorList>
            <consortium name="Genoscope - CEA"/>
            <person name="William W."/>
        </authorList>
    </citation>
    <scope>NUCLEOTIDE SEQUENCE</scope>
</reference>
<evidence type="ECO:0000313" key="2">
    <source>
        <dbReference type="EMBL" id="CAD8192465.1"/>
    </source>
</evidence>
<organism evidence="2 3">
    <name type="scientific">Paramecium pentaurelia</name>
    <dbReference type="NCBI Taxonomy" id="43138"/>
    <lineage>
        <taxon>Eukaryota</taxon>
        <taxon>Sar</taxon>
        <taxon>Alveolata</taxon>
        <taxon>Ciliophora</taxon>
        <taxon>Intramacronucleata</taxon>
        <taxon>Oligohymenophorea</taxon>
        <taxon>Peniculida</taxon>
        <taxon>Parameciidae</taxon>
        <taxon>Paramecium</taxon>
    </lineage>
</organism>
<keyword evidence="1" id="KW-0812">Transmembrane</keyword>
<name>A0A8S1WW02_9CILI</name>
<evidence type="ECO:0000313" key="3">
    <source>
        <dbReference type="Proteomes" id="UP000689195"/>
    </source>
</evidence>